<dbReference type="RefSeq" id="WP_263569867.1">
    <property type="nucleotide sequence ID" value="NZ_JAJIRN010000002.1"/>
</dbReference>
<reference evidence="6 7" key="1">
    <citation type="submission" date="2021-11" db="EMBL/GenBank/DDBJ databases">
        <authorList>
            <person name="Liang Q."/>
            <person name="Mou H."/>
            <person name="Liu Z."/>
        </authorList>
    </citation>
    <scope>NUCLEOTIDE SEQUENCE [LARGE SCALE GENOMIC DNA]</scope>
    <source>
        <strain evidence="6 7">CHU3</strain>
    </source>
</reference>
<evidence type="ECO:0000256" key="2">
    <source>
        <dbReference type="ARBA" id="ARBA00022679"/>
    </source>
</evidence>
<feature type="domain" description="Carbohydrate kinase FGGY C-terminal" evidence="5">
    <location>
        <begin position="252"/>
        <end position="428"/>
    </location>
</feature>
<evidence type="ECO:0000259" key="5">
    <source>
        <dbReference type="Pfam" id="PF21546"/>
    </source>
</evidence>
<dbReference type="SUPFAM" id="SSF53067">
    <property type="entry name" value="Actin-like ATPase domain"/>
    <property type="match status" value="2"/>
</dbReference>
<evidence type="ECO:0000256" key="3">
    <source>
        <dbReference type="ARBA" id="ARBA00022777"/>
    </source>
</evidence>
<sequence length="460" mass="48813">MTETATIVLDIGKSNCKLSLLDAAGQLLADERCPNAIADGGLYPHHDTTRIWAWMLAVMGRFSRLARVGAIVPVTHGATAALISADAPDGLALPVLDYEFKLPADFDASYRAQRPLFAETCSPALPAGLNLGRQLAWLEASYPAEFGRASQILMYPQYWAWRLSGVAAGEVTSLGCHTDLWNPSRRDYSSLVETMGWAAKLPPLRDAWARLGPLLPELVAATGLPADAQVICGIHDSNASLLRYLVGQPEDQARTVLSTGTWLIAAAIGGSAEVLDEHQDMLTNTNALGAPVPCMRFMGGREYASLAGPELAACSEADLARLIAQQTFALPCFAESGGPFAGREGRIVGPAPANPAERAALATLYAVLMTDHCLSALGANSPVVVEGSFTANRFFGSLLAALRPGQPVTVSDDSSGTTAGGWMLARWGQSPVPSETAAQALDLVDWPGYRRQWQALLSQS</sequence>
<keyword evidence="7" id="KW-1185">Reference proteome</keyword>
<dbReference type="InterPro" id="IPR049382">
    <property type="entry name" value="FGGY_C_2"/>
</dbReference>
<evidence type="ECO:0000256" key="1">
    <source>
        <dbReference type="ARBA" id="ARBA00009156"/>
    </source>
</evidence>
<dbReference type="Gene3D" id="3.30.420.40">
    <property type="match status" value="2"/>
</dbReference>
<dbReference type="InterPro" id="IPR050406">
    <property type="entry name" value="FGGY_Carb_Kinase"/>
</dbReference>
<accession>A0ABT2YAB3</accession>
<dbReference type="Pfam" id="PF21546">
    <property type="entry name" value="FGGY_C_2"/>
    <property type="match status" value="1"/>
</dbReference>
<keyword evidence="2" id="KW-0808">Transferase</keyword>
<evidence type="ECO:0000313" key="7">
    <source>
        <dbReference type="Proteomes" id="UP001209701"/>
    </source>
</evidence>
<dbReference type="PANTHER" id="PTHR43095:SF5">
    <property type="entry name" value="XYLULOSE KINASE"/>
    <property type="match status" value="1"/>
</dbReference>
<protein>
    <submittedName>
        <fullName evidence="6">L-fuculose kinase</fullName>
    </submittedName>
</protein>
<dbReference type="InterPro" id="IPR043129">
    <property type="entry name" value="ATPase_NBD"/>
</dbReference>
<keyword evidence="3 6" id="KW-0418">Kinase</keyword>
<dbReference type="InterPro" id="IPR018484">
    <property type="entry name" value="FGGY_N"/>
</dbReference>
<gene>
    <name evidence="6" type="ORF">LNV07_03895</name>
</gene>
<dbReference type="EMBL" id="JAJIRN010000002">
    <property type="protein sequence ID" value="MCV2367236.1"/>
    <property type="molecule type" value="Genomic_DNA"/>
</dbReference>
<dbReference type="Pfam" id="PF00370">
    <property type="entry name" value="FGGY_N"/>
    <property type="match status" value="1"/>
</dbReference>
<evidence type="ECO:0000259" key="4">
    <source>
        <dbReference type="Pfam" id="PF00370"/>
    </source>
</evidence>
<dbReference type="PANTHER" id="PTHR43095">
    <property type="entry name" value="SUGAR KINASE"/>
    <property type="match status" value="1"/>
</dbReference>
<dbReference type="CDD" id="cd07772">
    <property type="entry name" value="ASKHA_NBD_FGGY_NaCK-like"/>
    <property type="match status" value="1"/>
</dbReference>
<name>A0ABT2YAB3_9BURK</name>
<comment type="caution">
    <text evidence="6">The sequence shown here is derived from an EMBL/GenBank/DDBJ whole genome shotgun (WGS) entry which is preliminary data.</text>
</comment>
<dbReference type="GO" id="GO:0016301">
    <property type="term" value="F:kinase activity"/>
    <property type="evidence" value="ECO:0007669"/>
    <property type="project" value="UniProtKB-KW"/>
</dbReference>
<evidence type="ECO:0000313" key="6">
    <source>
        <dbReference type="EMBL" id="MCV2367236.1"/>
    </source>
</evidence>
<proteinExistence type="inferred from homology"/>
<organism evidence="6 7">
    <name type="scientific">Roseateles oligotrophus</name>
    <dbReference type="NCBI Taxonomy" id="1769250"/>
    <lineage>
        <taxon>Bacteria</taxon>
        <taxon>Pseudomonadati</taxon>
        <taxon>Pseudomonadota</taxon>
        <taxon>Betaproteobacteria</taxon>
        <taxon>Burkholderiales</taxon>
        <taxon>Sphaerotilaceae</taxon>
        <taxon>Roseateles</taxon>
    </lineage>
</organism>
<feature type="domain" description="Carbohydrate kinase FGGY N-terminal" evidence="4">
    <location>
        <begin position="133"/>
        <end position="242"/>
    </location>
</feature>
<dbReference type="Proteomes" id="UP001209701">
    <property type="component" value="Unassembled WGS sequence"/>
</dbReference>
<comment type="similarity">
    <text evidence="1">Belongs to the FGGY kinase family.</text>
</comment>